<name>A0ABS6IPG8_9HYPH</name>
<reference evidence="2 3" key="1">
    <citation type="submission" date="2021-06" db="EMBL/GenBank/DDBJ databases">
        <authorList>
            <person name="Lee D.H."/>
        </authorList>
    </citation>
    <scope>NUCLEOTIDE SEQUENCE [LARGE SCALE GENOMIC DNA]</scope>
    <source>
        <strain evidence="2 3">MMS21-HV4-11</strain>
    </source>
</reference>
<keyword evidence="3" id="KW-1185">Reference proteome</keyword>
<comment type="caution">
    <text evidence="2">The sequence shown here is derived from an EMBL/GenBank/DDBJ whole genome shotgun (WGS) entry which is preliminary data.</text>
</comment>
<protein>
    <submittedName>
        <fullName evidence="2">Phytanoyl-CoA dioxygenase family protein</fullName>
    </submittedName>
</protein>
<evidence type="ECO:0000313" key="2">
    <source>
        <dbReference type="EMBL" id="MBU8876504.1"/>
    </source>
</evidence>
<dbReference type="Pfam" id="PF05721">
    <property type="entry name" value="PhyH"/>
    <property type="match status" value="1"/>
</dbReference>
<evidence type="ECO:0000313" key="3">
    <source>
        <dbReference type="Proteomes" id="UP000727907"/>
    </source>
</evidence>
<dbReference type="Proteomes" id="UP000727907">
    <property type="component" value="Unassembled WGS sequence"/>
</dbReference>
<keyword evidence="2" id="KW-0560">Oxidoreductase</keyword>
<dbReference type="InterPro" id="IPR008775">
    <property type="entry name" value="Phytyl_CoA_dOase-like"/>
</dbReference>
<sequence length="277" mass="30940">MTRRLTTDEIARYRNDGFHFPVRVMSSEDAGVYRHRLEDHERATGAPIAGNMRHKVHLLFTWANDLARHPAILDAVEDLIGPDILCWSSTFFIKEARSPSFVSWHQDATYWGLSTDEVVTAWVAFADAPVESGAMRFWPGSHLRKQIEHRDTFDENNLLSRGQEIAVDVPEGAGVDVPLKAGEMSLHHVLLAHASGPNTTGDRRIGFALRYIPPHVRQLKVRDSATLVRGRDPFGNFDPEPAPKADLDAAAVATHREAVERSAKALYSGTDRTTFRA</sequence>
<proteinExistence type="predicted"/>
<evidence type="ECO:0000256" key="1">
    <source>
        <dbReference type="ARBA" id="ARBA00001954"/>
    </source>
</evidence>
<dbReference type="PANTHER" id="PTHR20883">
    <property type="entry name" value="PHYTANOYL-COA DIOXYGENASE DOMAIN CONTAINING 1"/>
    <property type="match status" value="1"/>
</dbReference>
<keyword evidence="2" id="KW-0223">Dioxygenase</keyword>
<accession>A0ABS6IPG8</accession>
<organism evidence="2 3">
    <name type="scientific">Reyranella humidisoli</name>
    <dbReference type="NCBI Taxonomy" id="2849149"/>
    <lineage>
        <taxon>Bacteria</taxon>
        <taxon>Pseudomonadati</taxon>
        <taxon>Pseudomonadota</taxon>
        <taxon>Alphaproteobacteria</taxon>
        <taxon>Hyphomicrobiales</taxon>
        <taxon>Reyranellaceae</taxon>
        <taxon>Reyranella</taxon>
    </lineage>
</organism>
<gene>
    <name evidence="2" type="ORF">KQ910_22215</name>
</gene>
<dbReference type="RefSeq" id="WP_216965353.1">
    <property type="nucleotide sequence ID" value="NZ_JAHOPB010000002.1"/>
</dbReference>
<dbReference type="EMBL" id="JAHOPB010000002">
    <property type="protein sequence ID" value="MBU8876504.1"/>
    <property type="molecule type" value="Genomic_DNA"/>
</dbReference>
<dbReference type="PANTHER" id="PTHR20883:SF48">
    <property type="entry name" value="ECTOINE DIOXYGENASE"/>
    <property type="match status" value="1"/>
</dbReference>
<dbReference type="GO" id="GO:0051213">
    <property type="term" value="F:dioxygenase activity"/>
    <property type="evidence" value="ECO:0007669"/>
    <property type="project" value="UniProtKB-KW"/>
</dbReference>
<comment type="cofactor">
    <cofactor evidence="1">
        <name>Fe(2+)</name>
        <dbReference type="ChEBI" id="CHEBI:29033"/>
    </cofactor>
</comment>